<comment type="caution">
    <text evidence="4">Lacks conserved residue(s) required for the propagation of feature annotation.</text>
</comment>
<dbReference type="NCBIfam" id="TIGR00449">
    <property type="entry name" value="tgt_general"/>
    <property type="match status" value="1"/>
</dbReference>
<dbReference type="Proteomes" id="UP000231379">
    <property type="component" value="Unassembled WGS sequence"/>
</dbReference>
<dbReference type="PANTHER" id="PTHR46499">
    <property type="entry name" value="QUEUINE TRNA-RIBOSYLTRANSFERASE"/>
    <property type="match status" value="1"/>
</dbReference>
<dbReference type="PANTHER" id="PTHR46499:SF1">
    <property type="entry name" value="QUEUINE TRNA-RIBOSYLTRANSFERASE"/>
    <property type="match status" value="1"/>
</dbReference>
<feature type="binding site" evidence="4">
    <location>
        <position position="329"/>
    </location>
    <ligand>
        <name>Zn(2+)</name>
        <dbReference type="ChEBI" id="CHEBI:29105"/>
    </ligand>
</feature>
<dbReference type="UniPathway" id="UPA00392"/>
<dbReference type="InterPro" id="IPR036511">
    <property type="entry name" value="TGT-like_sf"/>
</dbReference>
<comment type="subunit">
    <text evidence="4">Homodimer. Within each dimer, one monomer is responsible for RNA recognition and catalysis, while the other monomer binds to the replacement base PreQ1.</text>
</comment>
<comment type="caution">
    <text evidence="6">The sequence shown here is derived from an EMBL/GenBank/DDBJ whole genome shotgun (WGS) entry which is preliminary data.</text>
</comment>
<dbReference type="EMBL" id="PFBM01000010">
    <property type="protein sequence ID" value="PIR82595.1"/>
    <property type="molecule type" value="Genomic_DNA"/>
</dbReference>
<accession>A0A2H0U9Z5</accession>
<sequence>MTSFGFKILKRSKKSRARLGVISTPHGEIETPAFVPVATNATVRMLDSTEIAALGSQVLICNTYHLHLAPGGKLIKKAGGLHAFMHWNKPLMTDSGGFQVYSLGFGTDHGIGKVLKTPTGKTIERDAQPVNVRITDEGVHFRSPIDGTALFLGPKESIRIQEALGADIIFAFDECPSPVATKAYMRESLEKTHRWAKQCLEARRSKLSALYGIVQGGKHRDLREESARLIGALPFEGFAVGGEYGYDKPTMGKLMGWVSDILPEEKPRHALGIGHPEDFAALAKSGMDTFDCIAPTHYARRGVAFTSRGRLDMRAKRHLTEHKALDQTCACDVCGTYSRSYISHLVRKNELTGLKLLTMHNLHYFNALAAHLRAKIKNGQL</sequence>
<dbReference type="GO" id="GO:0008479">
    <property type="term" value="F:tRNA-guanosine(34) queuine transglycosylase activity"/>
    <property type="evidence" value="ECO:0007669"/>
    <property type="project" value="UniProtKB-UniRule"/>
</dbReference>
<dbReference type="GO" id="GO:0008616">
    <property type="term" value="P:tRNA queuosine(34) biosynthetic process"/>
    <property type="evidence" value="ECO:0007669"/>
    <property type="project" value="UniProtKB-UniRule"/>
</dbReference>
<keyword evidence="4" id="KW-0862">Zinc</keyword>
<feature type="active site" description="Proton acceptor" evidence="4">
    <location>
        <position position="94"/>
    </location>
</feature>
<evidence type="ECO:0000313" key="6">
    <source>
        <dbReference type="EMBL" id="PIR82595.1"/>
    </source>
</evidence>
<keyword evidence="4" id="KW-0671">Queuosine biosynthesis</keyword>
<evidence type="ECO:0000256" key="3">
    <source>
        <dbReference type="ARBA" id="ARBA00022694"/>
    </source>
</evidence>
<feature type="binding site" evidence="4">
    <location>
        <position position="360"/>
    </location>
    <ligand>
        <name>Zn(2+)</name>
        <dbReference type="ChEBI" id="CHEBI:29105"/>
    </ligand>
</feature>
<feature type="domain" description="tRNA-guanine(15) transglycosylase-like" evidence="5">
    <location>
        <begin position="16"/>
        <end position="381"/>
    </location>
</feature>
<keyword evidence="1 4" id="KW-0328">Glycosyltransferase</keyword>
<proteinExistence type="inferred from homology"/>
<dbReference type="Gene3D" id="3.20.20.105">
    <property type="entry name" value="Queuine tRNA-ribosyltransferase-like"/>
    <property type="match status" value="1"/>
</dbReference>
<feature type="binding site" evidence="4">
    <location>
        <position position="334"/>
    </location>
    <ligand>
        <name>Zn(2+)</name>
        <dbReference type="ChEBI" id="CHEBI:29105"/>
    </ligand>
</feature>
<keyword evidence="3 4" id="KW-0819">tRNA processing</keyword>
<dbReference type="SUPFAM" id="SSF51713">
    <property type="entry name" value="tRNA-guanine transglycosylase"/>
    <property type="match status" value="1"/>
</dbReference>
<comment type="catalytic activity">
    <reaction evidence="4">
        <text>7-aminomethyl-7-carbaguanine + guanosine(34) in tRNA = 7-aminomethyl-7-carbaguanosine(34) in tRNA + guanine</text>
        <dbReference type="Rhea" id="RHEA:24104"/>
        <dbReference type="Rhea" id="RHEA-COMP:10341"/>
        <dbReference type="Rhea" id="RHEA-COMP:10342"/>
        <dbReference type="ChEBI" id="CHEBI:16235"/>
        <dbReference type="ChEBI" id="CHEBI:58703"/>
        <dbReference type="ChEBI" id="CHEBI:74269"/>
        <dbReference type="ChEBI" id="CHEBI:82833"/>
        <dbReference type="EC" id="2.4.2.29"/>
    </reaction>
</comment>
<evidence type="ECO:0000313" key="7">
    <source>
        <dbReference type="Proteomes" id="UP000231379"/>
    </source>
</evidence>
<evidence type="ECO:0000256" key="2">
    <source>
        <dbReference type="ARBA" id="ARBA00022679"/>
    </source>
</evidence>
<feature type="binding site" evidence="4">
    <location>
        <begin position="94"/>
        <end position="98"/>
    </location>
    <ligand>
        <name>substrate</name>
    </ligand>
</feature>
<dbReference type="Pfam" id="PF01702">
    <property type="entry name" value="TGT"/>
    <property type="match status" value="1"/>
</dbReference>
<comment type="similarity">
    <text evidence="4">Belongs to the queuine tRNA-ribosyltransferase family.</text>
</comment>
<feature type="region of interest" description="RNA binding" evidence="4">
    <location>
        <begin position="272"/>
        <end position="278"/>
    </location>
</feature>
<comment type="pathway">
    <text evidence="4">tRNA modification; tRNA-queuosine biosynthesis.</text>
</comment>
<reference evidence="7" key="1">
    <citation type="submission" date="2017-09" db="EMBL/GenBank/DDBJ databases">
        <title>Depth-based differentiation of microbial function through sediment-hosted aquifers and enrichment of novel symbionts in the deep terrestrial subsurface.</title>
        <authorList>
            <person name="Probst A.J."/>
            <person name="Ladd B."/>
            <person name="Jarett J.K."/>
            <person name="Geller-Mcgrath D.E."/>
            <person name="Sieber C.M.K."/>
            <person name="Emerson J.B."/>
            <person name="Anantharaman K."/>
            <person name="Thomas B.C."/>
            <person name="Malmstrom R."/>
            <person name="Stieglmeier M."/>
            <person name="Klingl A."/>
            <person name="Woyke T."/>
            <person name="Ryan C.M."/>
            <person name="Banfield J.F."/>
        </authorList>
    </citation>
    <scope>NUCLEOTIDE SEQUENCE [LARGE SCALE GENOMIC DNA]</scope>
</reference>
<dbReference type="EC" id="2.4.2.29" evidence="4"/>
<comment type="function">
    <text evidence="4">Catalyzes the base-exchange of a guanine (G) residue with the queuine precursor 7-aminomethyl-7-deazaguanine (PreQ1) at position 34 (anticodon wobble position) in tRNAs with GU(N) anticodons (tRNA-Asp, -Asn, -His and -Tyr). Catalysis occurs through a double-displacement mechanism. The nucleophile active site attacks the C1' of nucleotide 34 to detach the guanine base from the RNA, forming a covalent enzyme-RNA intermediate. The proton acceptor active site deprotonates the incoming PreQ1, allowing a nucleophilic attack on the C1' of the ribose to form the product. After dissociation, two additional enzymatic reactions on the tRNA convert PreQ1 to queuine (Q), resulting in the hypermodified nucleoside queuosine (7-(((4,5-cis-dihydroxy-2-cyclopenten-1-yl)amino)methyl)-7-deazaguanosine).</text>
</comment>
<evidence type="ECO:0000256" key="4">
    <source>
        <dbReference type="HAMAP-Rule" id="MF_00168"/>
    </source>
</evidence>
<dbReference type="HAMAP" id="MF_00168">
    <property type="entry name" value="Q_tRNA_Tgt"/>
    <property type="match status" value="1"/>
</dbReference>
<dbReference type="GO" id="GO:0005737">
    <property type="term" value="C:cytoplasm"/>
    <property type="evidence" value="ECO:0007669"/>
    <property type="project" value="TreeGrafter"/>
</dbReference>
<keyword evidence="4" id="KW-0479">Metal-binding</keyword>
<dbReference type="NCBIfam" id="TIGR00430">
    <property type="entry name" value="Q_tRNA_tgt"/>
    <property type="match status" value="1"/>
</dbReference>
<dbReference type="GO" id="GO:0046872">
    <property type="term" value="F:metal ion binding"/>
    <property type="evidence" value="ECO:0007669"/>
    <property type="project" value="UniProtKB-KW"/>
</dbReference>
<gene>
    <name evidence="4" type="primary">tgt</name>
    <name evidence="6" type="ORF">COU20_01370</name>
</gene>
<evidence type="ECO:0000256" key="1">
    <source>
        <dbReference type="ARBA" id="ARBA00022676"/>
    </source>
</evidence>
<dbReference type="InterPro" id="IPR004803">
    <property type="entry name" value="TGT"/>
</dbReference>
<keyword evidence="2 4" id="KW-0808">Transferase</keyword>
<feature type="binding site" evidence="4">
    <location>
        <position position="242"/>
    </location>
    <ligand>
        <name>substrate</name>
    </ligand>
</feature>
<feature type="binding site" evidence="4">
    <location>
        <position position="173"/>
    </location>
    <ligand>
        <name>substrate</name>
    </ligand>
</feature>
<dbReference type="InterPro" id="IPR050076">
    <property type="entry name" value="ArchSynthase1/Queuine_TRR"/>
</dbReference>
<protein>
    <recommendedName>
        <fullName evidence="4">Queuine tRNA-ribosyltransferase</fullName>
        <ecNumber evidence="4">2.4.2.29</ecNumber>
    </recommendedName>
    <alternativeName>
        <fullName evidence="4">Guanine insertion enzyme</fullName>
    </alternativeName>
    <alternativeName>
        <fullName evidence="4">tRNA-guanine transglycosylase</fullName>
    </alternativeName>
</protein>
<name>A0A2H0U9Z5_9BACT</name>
<dbReference type="AlphaFoldDB" id="A0A2H0U9Z5"/>
<feature type="active site" description="Nucleophile" evidence="4">
    <location>
        <position position="291"/>
    </location>
</feature>
<feature type="binding site" evidence="4">
    <location>
        <position position="331"/>
    </location>
    <ligand>
        <name>Zn(2+)</name>
        <dbReference type="ChEBI" id="CHEBI:29105"/>
    </ligand>
</feature>
<feature type="binding site" evidence="4">
    <location>
        <position position="215"/>
    </location>
    <ligand>
        <name>substrate</name>
    </ligand>
</feature>
<evidence type="ECO:0000259" key="5">
    <source>
        <dbReference type="Pfam" id="PF01702"/>
    </source>
</evidence>
<dbReference type="InterPro" id="IPR002616">
    <property type="entry name" value="tRNA_ribo_trans-like"/>
</dbReference>
<comment type="cofactor">
    <cofactor evidence="4">
        <name>Zn(2+)</name>
        <dbReference type="ChEBI" id="CHEBI:29105"/>
    </cofactor>
    <text evidence="4">Binds 1 zinc ion per subunit.</text>
</comment>
<organism evidence="6 7">
    <name type="scientific">Candidatus Kaiserbacteria bacterium CG10_big_fil_rev_8_21_14_0_10_59_10</name>
    <dbReference type="NCBI Taxonomy" id="1974612"/>
    <lineage>
        <taxon>Bacteria</taxon>
        <taxon>Candidatus Kaiseribacteriota</taxon>
    </lineage>
</organism>